<dbReference type="Pfam" id="PF08722">
    <property type="entry name" value="Tn7_TnsA-like_N"/>
    <property type="match status" value="1"/>
</dbReference>
<dbReference type="InterPro" id="IPR011856">
    <property type="entry name" value="tRNA_endonuc-like_dom_sf"/>
</dbReference>
<dbReference type="AlphaFoldDB" id="A0AAU7D5H7"/>
<evidence type="ECO:0000259" key="2">
    <source>
        <dbReference type="Pfam" id="PF08722"/>
    </source>
</evidence>
<feature type="domain" description="TnsA endonuclease C-terminal" evidence="1">
    <location>
        <begin position="123"/>
        <end position="205"/>
    </location>
</feature>
<dbReference type="EMBL" id="CP121195">
    <property type="protein sequence ID" value="XBH12944.1"/>
    <property type="molecule type" value="Genomic_DNA"/>
</dbReference>
<gene>
    <name evidence="3" type="ORF">P8936_14775</name>
</gene>
<protein>
    <submittedName>
        <fullName evidence="3">TnsA endonuclease N-terminal domain-containing protein</fullName>
    </submittedName>
</protein>
<dbReference type="GO" id="GO:0003676">
    <property type="term" value="F:nucleic acid binding"/>
    <property type="evidence" value="ECO:0007669"/>
    <property type="project" value="InterPro"/>
</dbReference>
<dbReference type="InterPro" id="IPR036388">
    <property type="entry name" value="WH-like_DNA-bd_sf"/>
</dbReference>
<keyword evidence="3" id="KW-0378">Hydrolase</keyword>
<reference evidence="3" key="1">
    <citation type="submission" date="2023-03" db="EMBL/GenBank/DDBJ databases">
        <title>Edaphobacter sp.</title>
        <authorList>
            <person name="Huber K.J."/>
            <person name="Papendorf J."/>
            <person name="Pilke C."/>
            <person name="Bunk B."/>
            <person name="Sproeer C."/>
            <person name="Pester M."/>
        </authorList>
    </citation>
    <scope>NUCLEOTIDE SEQUENCE</scope>
    <source>
        <strain evidence="3">DSM 109920</strain>
    </source>
</reference>
<dbReference type="Gene3D" id="3.40.1350.10">
    <property type="match status" value="1"/>
</dbReference>
<keyword evidence="3" id="KW-0540">Nuclease</keyword>
<dbReference type="InterPro" id="IPR014832">
    <property type="entry name" value="TnsA_C"/>
</dbReference>
<accession>A0AAU7D5H7</accession>
<organism evidence="3">
    <name type="scientific">Edaphobacter paludis</name>
    <dbReference type="NCBI Taxonomy" id="3035702"/>
    <lineage>
        <taxon>Bacteria</taxon>
        <taxon>Pseudomonadati</taxon>
        <taxon>Acidobacteriota</taxon>
        <taxon>Terriglobia</taxon>
        <taxon>Terriglobales</taxon>
        <taxon>Acidobacteriaceae</taxon>
        <taxon>Edaphobacter</taxon>
    </lineage>
</organism>
<keyword evidence="3" id="KW-0255">Endonuclease</keyword>
<dbReference type="RefSeq" id="WP_348269602.1">
    <property type="nucleotide sequence ID" value="NZ_CP121195.1"/>
</dbReference>
<dbReference type="Gene3D" id="1.10.10.10">
    <property type="entry name" value="Winged helix-like DNA-binding domain superfamily/Winged helix DNA-binding domain"/>
    <property type="match status" value="1"/>
</dbReference>
<name>A0AAU7D5H7_9BACT</name>
<evidence type="ECO:0000313" key="3">
    <source>
        <dbReference type="EMBL" id="XBH12944.1"/>
    </source>
</evidence>
<feature type="domain" description="TnsA endonuclease N-terminal" evidence="2">
    <location>
        <begin position="29"/>
        <end position="115"/>
    </location>
</feature>
<dbReference type="SUPFAM" id="SSF52980">
    <property type="entry name" value="Restriction endonuclease-like"/>
    <property type="match status" value="1"/>
</dbReference>
<dbReference type="InterPro" id="IPR011335">
    <property type="entry name" value="Restrct_endonuc-II-like"/>
</dbReference>
<dbReference type="Pfam" id="PF08721">
    <property type="entry name" value="Tn7_Tnp_TnsA_C"/>
    <property type="match status" value="1"/>
</dbReference>
<sequence>MTGWNGQEHHWLSFGERKTCLCYAWRPDRVVQILGQYPILPREETVRIAQMMRTKHPPGVITVDFMLKIRRPNGETYYVARDVKEMKELAKRSVLEKLSIALVAMELRRIEWGLVVSDSKDFPEAEWENVDWAFKAHEVKVALALQPDRVWEIAKKLTADIAAAKPPVILRNICSSSDREFELGPGTSMKIARFLVANKAWSFDMSRLICTSKPMEINIEKFEATMELLWGRLRSA</sequence>
<evidence type="ECO:0000259" key="1">
    <source>
        <dbReference type="Pfam" id="PF08721"/>
    </source>
</evidence>
<dbReference type="GO" id="GO:0004519">
    <property type="term" value="F:endonuclease activity"/>
    <property type="evidence" value="ECO:0007669"/>
    <property type="project" value="UniProtKB-KW"/>
</dbReference>
<proteinExistence type="predicted"/>
<dbReference type="InterPro" id="IPR014833">
    <property type="entry name" value="TnsA_N"/>
</dbReference>